<dbReference type="SUPFAM" id="SSF52540">
    <property type="entry name" value="P-loop containing nucleoside triphosphate hydrolases"/>
    <property type="match status" value="1"/>
</dbReference>
<dbReference type="AlphaFoldDB" id="A0A1I0RLL3"/>
<reference evidence="2 3" key="1">
    <citation type="submission" date="2016-10" db="EMBL/GenBank/DDBJ databases">
        <authorList>
            <person name="de Groot N.N."/>
        </authorList>
    </citation>
    <scope>NUCLEOTIDE SEQUENCE [LARGE SCALE GENOMIC DNA]</scope>
    <source>
        <strain evidence="2 3">DSM 17925</strain>
    </source>
</reference>
<keyword evidence="1 2" id="KW-0808">Transferase</keyword>
<dbReference type="GO" id="GO:0008146">
    <property type="term" value="F:sulfotransferase activity"/>
    <property type="evidence" value="ECO:0007669"/>
    <property type="project" value="InterPro"/>
</dbReference>
<proteinExistence type="predicted"/>
<accession>A0A1I0RLL3</accession>
<dbReference type="InterPro" id="IPR027417">
    <property type="entry name" value="P-loop_NTPase"/>
</dbReference>
<evidence type="ECO:0000313" key="2">
    <source>
        <dbReference type="EMBL" id="SEW42038.1"/>
    </source>
</evidence>
<protein>
    <submittedName>
        <fullName evidence="2">Sulfotransferase family protein</fullName>
    </submittedName>
</protein>
<dbReference type="STRING" id="364200.SAMN04488515_2912"/>
<sequence length="285" mass="33282">MLFGNPSVWLPPIKELHHFDLFDQSGNLISDRLHDHRASRIRAWAKQPWHKEMRNPFRPEGRERFADVWAMARYELTTVLSKPTVTNYLKLFENARRRGRIAGEITPAYATLKPHQVAEIKDAVGPDLKVFFILRDPIDRMWSHATKHFVRTRGKRPGEVDHADYLAFVKSVPCQIRTDYATTLATWRSVFGDANVLTCYFDDIRDAPQDLLDQIETFLGVPSDRRRPLLPANNSYRNKDDGIPPMLRPWLSHFSMQQCMALAERDPHPHIMRWMERAKEMAQNV</sequence>
<evidence type="ECO:0000313" key="3">
    <source>
        <dbReference type="Proteomes" id="UP000199167"/>
    </source>
</evidence>
<dbReference type="Gene3D" id="3.40.50.300">
    <property type="entry name" value="P-loop containing nucleotide triphosphate hydrolases"/>
    <property type="match status" value="1"/>
</dbReference>
<dbReference type="PANTHER" id="PTHR10605">
    <property type="entry name" value="HEPARAN SULFATE SULFOTRANSFERASE"/>
    <property type="match status" value="1"/>
</dbReference>
<dbReference type="Pfam" id="PF13469">
    <property type="entry name" value="Sulfotransfer_3"/>
    <property type="match status" value="1"/>
</dbReference>
<dbReference type="InterPro" id="IPR037359">
    <property type="entry name" value="NST/OST"/>
</dbReference>
<dbReference type="Proteomes" id="UP000199167">
    <property type="component" value="Unassembled WGS sequence"/>
</dbReference>
<evidence type="ECO:0000256" key="1">
    <source>
        <dbReference type="ARBA" id="ARBA00022679"/>
    </source>
</evidence>
<organism evidence="2 3">
    <name type="scientific">Cognatiyoonia koreensis</name>
    <dbReference type="NCBI Taxonomy" id="364200"/>
    <lineage>
        <taxon>Bacteria</taxon>
        <taxon>Pseudomonadati</taxon>
        <taxon>Pseudomonadota</taxon>
        <taxon>Alphaproteobacteria</taxon>
        <taxon>Rhodobacterales</taxon>
        <taxon>Paracoccaceae</taxon>
        <taxon>Cognatiyoonia</taxon>
    </lineage>
</organism>
<dbReference type="PANTHER" id="PTHR10605:SF56">
    <property type="entry name" value="BIFUNCTIONAL HEPARAN SULFATE N-DEACETYLASE_N-SULFOTRANSFERASE"/>
    <property type="match status" value="1"/>
</dbReference>
<gene>
    <name evidence="2" type="ORF">SAMN04488515_2912</name>
</gene>
<dbReference type="EMBL" id="FOIZ01000002">
    <property type="protein sequence ID" value="SEW42038.1"/>
    <property type="molecule type" value="Genomic_DNA"/>
</dbReference>
<keyword evidence="3" id="KW-1185">Reference proteome</keyword>
<name>A0A1I0RLL3_9RHOB</name>